<name>A0A1X9YNM8_9BACT</name>
<gene>
    <name evidence="1" type="ORF">CA264_02965</name>
</gene>
<protein>
    <submittedName>
        <fullName evidence="1">Uncharacterized protein</fullName>
    </submittedName>
</protein>
<dbReference type="Proteomes" id="UP000266292">
    <property type="component" value="Chromosome"/>
</dbReference>
<evidence type="ECO:0000313" key="2">
    <source>
        <dbReference type="Proteomes" id="UP000266292"/>
    </source>
</evidence>
<dbReference type="RefSeq" id="WP_025604456.1">
    <property type="nucleotide sequence ID" value="NZ_CP021235.1"/>
</dbReference>
<evidence type="ECO:0000313" key="1">
    <source>
        <dbReference type="EMBL" id="ARS34486.1"/>
    </source>
</evidence>
<dbReference type="EMBL" id="CP021235">
    <property type="protein sequence ID" value="ARS34486.1"/>
    <property type="molecule type" value="Genomic_DNA"/>
</dbReference>
<dbReference type="STRING" id="709015.GCA_000472485_00586"/>
<reference evidence="2" key="1">
    <citation type="submission" date="2017-05" db="EMBL/GenBank/DDBJ databases">
        <authorList>
            <person name="Ray J."/>
            <person name="Price M."/>
            <person name="Deutschbauer A."/>
        </authorList>
    </citation>
    <scope>NUCLEOTIDE SEQUENCE [LARGE SCALE GENOMIC DNA]</scope>
    <source>
        <strain evidence="2">DSM 19842</strain>
    </source>
</reference>
<organism evidence="1 2">
    <name type="scientific">Pontibacter actiniarum</name>
    <dbReference type="NCBI Taxonomy" id="323450"/>
    <lineage>
        <taxon>Bacteria</taxon>
        <taxon>Pseudomonadati</taxon>
        <taxon>Bacteroidota</taxon>
        <taxon>Cytophagia</taxon>
        <taxon>Cytophagales</taxon>
        <taxon>Hymenobacteraceae</taxon>
        <taxon>Pontibacter</taxon>
    </lineage>
</organism>
<sequence>MRWRTFTEHYYRHRQPYSRYRQAVQQFYNKVKYANKRSFSVVGPSQLDTSTRSAYVKSAHASTQP</sequence>
<proteinExistence type="predicted"/>
<keyword evidence="2" id="KW-1185">Reference proteome</keyword>
<dbReference type="AlphaFoldDB" id="A0A1X9YNM8"/>
<dbReference type="KEGG" id="pact:CA264_02965"/>
<accession>A0A1X9YNM8</accession>